<feature type="signal peptide" evidence="2">
    <location>
        <begin position="1"/>
        <end position="19"/>
    </location>
</feature>
<evidence type="ECO:0000256" key="1">
    <source>
        <dbReference type="SAM" id="MobiDB-lite"/>
    </source>
</evidence>
<organism evidence="3 4">
    <name type="scientific">Phellinidium pouzarii</name>
    <dbReference type="NCBI Taxonomy" id="167371"/>
    <lineage>
        <taxon>Eukaryota</taxon>
        <taxon>Fungi</taxon>
        <taxon>Dikarya</taxon>
        <taxon>Basidiomycota</taxon>
        <taxon>Agaricomycotina</taxon>
        <taxon>Agaricomycetes</taxon>
        <taxon>Hymenochaetales</taxon>
        <taxon>Hymenochaetaceae</taxon>
        <taxon>Phellinidium</taxon>
    </lineage>
</organism>
<dbReference type="EMBL" id="SGPK01000430">
    <property type="protein sequence ID" value="THH03653.1"/>
    <property type="molecule type" value="Genomic_DNA"/>
</dbReference>
<name>A0A4V6S140_9AGAM</name>
<evidence type="ECO:0000256" key="2">
    <source>
        <dbReference type="SAM" id="SignalP"/>
    </source>
</evidence>
<sequence length="824" mass="89672">MDALMVVFALLQMFLQIPGINESVALEVIYGTFTGSFPPFANFYTMLTLGELEQETSTEMEISAPGFVKQSPSDLRILPTTMPIGLLQSFSVSDPTVIPDLVAIALVNQGFLPGQNCASYSLPSVTTVFISGKIEEITRGNTTSNSQSVTTPSLQPSVLIRALTNNLSAASYEALNRPLVFIIMQSLPLASSIRSFDIHVKPTFGTDMFFTIGELISLASMLAIAVMAITIRLPLLRSFEDTGALRFIREIRRLFGYLDEGFMIFCFYNSPFVGHRLGRDPFSYSMTLQREPLLNHSFESSTPISVRPDDIAFSGISPISYENKVTIALSVSNEGIGSLLNASCTCMTSLHTSNVGFARTILSPVTSVTFEQRNDNDSTPFMRSSHSGSLITVQGVSDTAQDLTFLSFQVTPSNSVSILFKSGDNDTSYPSASDSKLSDIARFMGVTAPASSSAASTIFSDSSLNFILADSDENGDKRLSSSLLSFSNFVAQSVARGKCESIVNVPFPETNTPFEPVSVLSLKPFSLPSFHLDRALGEKTVLEHRITPPDYPSVYALPLRILPSQFLDSAIYSNGSLKTDSTLASHRGSPPRLSPDFRLHTTNSSTSDKVGPSLDHFNSSVSSKHLIKLPSSPVTQPSKMIRASTIVNRSNSDDLSIERPRQSPTRSPRSVKLEFSRSYTPPSSPMTTLSSLTTPINMILPQPSPQMCTSSEPSIPLPVVPSSSDVFAIKVDKINFHPTQCRTRPTQSRSQLQVLHRLAKDLPLPSSSSSVMSLTSTPTPMDMDSLSRLQLKKRIKLSPMSMPMTRRNANAADTCSSVQATILY</sequence>
<evidence type="ECO:0000313" key="3">
    <source>
        <dbReference type="EMBL" id="THH03653.1"/>
    </source>
</evidence>
<evidence type="ECO:0000313" key="4">
    <source>
        <dbReference type="Proteomes" id="UP000308199"/>
    </source>
</evidence>
<gene>
    <name evidence="3" type="ORF">EW145_g6113</name>
</gene>
<protein>
    <submittedName>
        <fullName evidence="3">Uncharacterized protein</fullName>
    </submittedName>
</protein>
<comment type="caution">
    <text evidence="3">The sequence shown here is derived from an EMBL/GenBank/DDBJ whole genome shotgun (WGS) entry which is preliminary data.</text>
</comment>
<keyword evidence="2" id="KW-0732">Signal</keyword>
<accession>A0A4V6S140</accession>
<keyword evidence="4" id="KW-1185">Reference proteome</keyword>
<proteinExistence type="predicted"/>
<feature type="region of interest" description="Disordered" evidence="1">
    <location>
        <begin position="579"/>
        <end position="615"/>
    </location>
</feature>
<feature type="region of interest" description="Disordered" evidence="1">
    <location>
        <begin position="628"/>
        <end position="690"/>
    </location>
</feature>
<reference evidence="3 4" key="1">
    <citation type="submission" date="2019-02" db="EMBL/GenBank/DDBJ databases">
        <title>Genome sequencing of the rare red list fungi Phellinidium pouzarii.</title>
        <authorList>
            <person name="Buettner E."/>
            <person name="Kellner H."/>
        </authorList>
    </citation>
    <scope>NUCLEOTIDE SEQUENCE [LARGE SCALE GENOMIC DNA]</scope>
    <source>
        <strain evidence="3 4">DSM 108285</strain>
    </source>
</reference>
<dbReference type="AlphaFoldDB" id="A0A4V6S140"/>
<feature type="compositionally biased region" description="Polar residues" evidence="1">
    <location>
        <begin position="645"/>
        <end position="654"/>
    </location>
</feature>
<feature type="chain" id="PRO_5020991123" evidence="2">
    <location>
        <begin position="20"/>
        <end position="824"/>
    </location>
</feature>
<dbReference type="Proteomes" id="UP000308199">
    <property type="component" value="Unassembled WGS sequence"/>
</dbReference>